<protein>
    <submittedName>
        <fullName evidence="2">Uncharacterized protein</fullName>
    </submittedName>
</protein>
<keyword evidence="3" id="KW-1185">Reference proteome</keyword>
<dbReference type="RefSeq" id="WP_139184052.1">
    <property type="nucleotide sequence ID" value="NZ_JACIDP010000008.1"/>
</dbReference>
<gene>
    <name evidence="2" type="ORF">SAMN05192530_110109</name>
</gene>
<feature type="region of interest" description="Disordered" evidence="1">
    <location>
        <begin position="89"/>
        <end position="110"/>
    </location>
</feature>
<feature type="compositionally biased region" description="Basic residues" evidence="1">
    <location>
        <begin position="100"/>
        <end position="110"/>
    </location>
</feature>
<sequence length="110" mass="12240">MSDRYRPNEPACPIPLELLALLLRSPDERIVETVRELSPQHRATLATYCAGRAHMRRIGLVIATQCSEHALWEVAGRVGLALFEQSQDQASFDRETGATAKRKVSLARVA</sequence>
<name>A0A1H0LMM7_9HYPH</name>
<evidence type="ECO:0000256" key="1">
    <source>
        <dbReference type="SAM" id="MobiDB-lite"/>
    </source>
</evidence>
<dbReference type="OrthoDB" id="7907282at2"/>
<dbReference type="Proteomes" id="UP000198793">
    <property type="component" value="Unassembled WGS sequence"/>
</dbReference>
<reference evidence="2 3" key="1">
    <citation type="submission" date="2016-10" db="EMBL/GenBank/DDBJ databases">
        <authorList>
            <person name="de Groot N.N."/>
        </authorList>
    </citation>
    <scope>NUCLEOTIDE SEQUENCE [LARGE SCALE GENOMIC DNA]</scope>
    <source>
        <strain evidence="3">L7-484,KACC 16230,DSM 25025</strain>
    </source>
</reference>
<evidence type="ECO:0000313" key="2">
    <source>
        <dbReference type="EMBL" id="SDO69472.1"/>
    </source>
</evidence>
<evidence type="ECO:0000313" key="3">
    <source>
        <dbReference type="Proteomes" id="UP000198793"/>
    </source>
</evidence>
<accession>A0A1H0LMM7</accession>
<organism evidence="2 3">
    <name type="scientific">Aureimonas jatrophae</name>
    <dbReference type="NCBI Taxonomy" id="1166073"/>
    <lineage>
        <taxon>Bacteria</taxon>
        <taxon>Pseudomonadati</taxon>
        <taxon>Pseudomonadota</taxon>
        <taxon>Alphaproteobacteria</taxon>
        <taxon>Hyphomicrobiales</taxon>
        <taxon>Aurantimonadaceae</taxon>
        <taxon>Aureimonas</taxon>
    </lineage>
</organism>
<dbReference type="EMBL" id="FNIT01000010">
    <property type="protein sequence ID" value="SDO69472.1"/>
    <property type="molecule type" value="Genomic_DNA"/>
</dbReference>
<dbReference type="AlphaFoldDB" id="A0A1H0LMM7"/>
<proteinExistence type="predicted"/>